<dbReference type="InterPro" id="IPR010031">
    <property type="entry name" value="FAD_lactone_oxidase-like"/>
</dbReference>
<organism evidence="4 5">
    <name type="scientific">Microbacterium schleiferi</name>
    <dbReference type="NCBI Taxonomy" id="69362"/>
    <lineage>
        <taxon>Bacteria</taxon>
        <taxon>Bacillati</taxon>
        <taxon>Actinomycetota</taxon>
        <taxon>Actinomycetes</taxon>
        <taxon>Micrococcales</taxon>
        <taxon>Microbacteriaceae</taxon>
        <taxon>Microbacterium</taxon>
    </lineage>
</organism>
<dbReference type="InterPro" id="IPR016171">
    <property type="entry name" value="Vanillyl_alc_oxidase_C-sub2"/>
</dbReference>
<gene>
    <name evidence="4" type="ORF">V2V91_11340</name>
</gene>
<dbReference type="Pfam" id="PF01565">
    <property type="entry name" value="FAD_binding_4"/>
    <property type="match status" value="1"/>
</dbReference>
<dbReference type="InterPro" id="IPR036318">
    <property type="entry name" value="FAD-bd_PCMH-like_sf"/>
</dbReference>
<reference evidence="4 5" key="1">
    <citation type="submission" date="2024-01" db="EMBL/GenBank/DDBJ databases">
        <title>the genome sequence of strain Microbacterium schleiferi NBRC 15075.</title>
        <authorList>
            <person name="Ding Y."/>
            <person name="Zhang G."/>
        </authorList>
    </citation>
    <scope>NUCLEOTIDE SEQUENCE [LARGE SCALE GENOMIC DNA]</scope>
    <source>
        <strain evidence="4 5">NBRC 15075</strain>
    </source>
</reference>
<feature type="region of interest" description="Disordered" evidence="2">
    <location>
        <begin position="399"/>
        <end position="427"/>
    </location>
</feature>
<keyword evidence="1" id="KW-0560">Oxidoreductase</keyword>
<dbReference type="Gene3D" id="3.30.43.10">
    <property type="entry name" value="Uridine Diphospho-n-acetylenolpyruvylglucosamine Reductase, domain 2"/>
    <property type="match status" value="1"/>
</dbReference>
<evidence type="ECO:0000259" key="3">
    <source>
        <dbReference type="PROSITE" id="PS51387"/>
    </source>
</evidence>
<dbReference type="Gene3D" id="3.30.70.2530">
    <property type="match status" value="1"/>
</dbReference>
<dbReference type="InterPro" id="IPR007173">
    <property type="entry name" value="ALO_C"/>
</dbReference>
<keyword evidence="5" id="KW-1185">Reference proteome</keyword>
<evidence type="ECO:0000256" key="2">
    <source>
        <dbReference type="SAM" id="MobiDB-lite"/>
    </source>
</evidence>
<name>A0ABU7V7R1_9MICO</name>
<dbReference type="InterPro" id="IPR016167">
    <property type="entry name" value="FAD-bd_PCMH_sub1"/>
</dbReference>
<accession>A0ABU7V7R1</accession>
<evidence type="ECO:0000256" key="1">
    <source>
        <dbReference type="ARBA" id="ARBA00023002"/>
    </source>
</evidence>
<dbReference type="Gene3D" id="1.10.45.10">
    <property type="entry name" value="Vanillyl-alcohol Oxidase, Chain A, domain 4"/>
    <property type="match status" value="1"/>
</dbReference>
<dbReference type="PIRSF" id="PIRSF000136">
    <property type="entry name" value="LGO_GLO"/>
    <property type="match status" value="1"/>
</dbReference>
<proteinExistence type="predicted"/>
<dbReference type="RefSeq" id="WP_331791918.1">
    <property type="nucleotide sequence ID" value="NZ_BAAAUO010000001.1"/>
</dbReference>
<dbReference type="Proteomes" id="UP001351900">
    <property type="component" value="Unassembled WGS sequence"/>
</dbReference>
<dbReference type="SUPFAM" id="SSF56176">
    <property type="entry name" value="FAD-binding/transporter-associated domain-like"/>
    <property type="match status" value="1"/>
</dbReference>
<evidence type="ECO:0000313" key="4">
    <source>
        <dbReference type="EMBL" id="MEF2255719.1"/>
    </source>
</evidence>
<dbReference type="PROSITE" id="PS51387">
    <property type="entry name" value="FAD_PCMH"/>
    <property type="match status" value="1"/>
</dbReference>
<dbReference type="InterPro" id="IPR016169">
    <property type="entry name" value="FAD-bd_PCMH_sub2"/>
</dbReference>
<dbReference type="Pfam" id="PF04030">
    <property type="entry name" value="ALO"/>
    <property type="match status" value="1"/>
</dbReference>
<dbReference type="InterPro" id="IPR006094">
    <property type="entry name" value="Oxid_FAD_bind_N"/>
</dbReference>
<dbReference type="PANTHER" id="PTHR43762:SF1">
    <property type="entry name" value="D-ARABINONO-1,4-LACTONE OXIDASE"/>
    <property type="match status" value="1"/>
</dbReference>
<protein>
    <submittedName>
        <fullName evidence="4">FAD-binding protein</fullName>
    </submittedName>
</protein>
<feature type="domain" description="FAD-binding PCMH-type" evidence="3">
    <location>
        <begin position="10"/>
        <end position="174"/>
    </location>
</feature>
<evidence type="ECO:0000313" key="5">
    <source>
        <dbReference type="Proteomes" id="UP001351900"/>
    </source>
</evidence>
<dbReference type="Gene3D" id="3.30.465.10">
    <property type="match status" value="1"/>
</dbReference>
<comment type="caution">
    <text evidence="4">The sequence shown here is derived from an EMBL/GenBank/DDBJ whole genome shotgun (WGS) entry which is preliminary data.</text>
</comment>
<feature type="compositionally biased region" description="Basic and acidic residues" evidence="2">
    <location>
        <begin position="418"/>
        <end position="427"/>
    </location>
</feature>
<dbReference type="Gene3D" id="3.30.70.2520">
    <property type="match status" value="1"/>
</dbReference>
<sequence>MGEQNWAGNLTYRAEAVQEPANLGELVDIVTQTPRVRALGSRHSFSPIADTEGALVSLARMPRQIEIDTDAATARVSAGLRHGDLVPALDAAGFALANLASLPHISVAGAVQTGTHGSGDRIGSLATQVLGVELMTADGEALTLRRGDPEFAGAVVGLGALGIVTHLTLQLEPAYEIAQTVYDGARWDDALARFDAITGAGDSVSLFTTWQDADTIDQVWVKARPGRANADAVLAAGGREADGPRHPVPGVGPEPCTVQGGVPGPWHSRLPHFRLEFTPSAGAELQSEYLIDRRGVPAAIDALRTLAPAIAPLLYVCEVRTMAADTLWLSPAFGRQTVGLHFMWRPDSAGVEALLPRIEDALPESARPHWGKVFTMDADRIRSRYPRWDEFAALRARLDPRAGSPTPTSRASAWPDTQGDRVYVKKT</sequence>
<dbReference type="PANTHER" id="PTHR43762">
    <property type="entry name" value="L-GULONOLACTONE OXIDASE"/>
    <property type="match status" value="1"/>
</dbReference>
<dbReference type="InterPro" id="IPR016166">
    <property type="entry name" value="FAD-bd_PCMH"/>
</dbReference>
<dbReference type="EMBL" id="JAZHOV010000006">
    <property type="protein sequence ID" value="MEF2255719.1"/>
    <property type="molecule type" value="Genomic_DNA"/>
</dbReference>